<gene>
    <name evidence="6" type="ORF">UY3_02075</name>
</gene>
<feature type="signal peptide" evidence="4">
    <location>
        <begin position="1"/>
        <end position="19"/>
    </location>
</feature>
<dbReference type="InterPro" id="IPR013106">
    <property type="entry name" value="Ig_V-set"/>
</dbReference>
<dbReference type="EMBL" id="KB504181">
    <property type="protein sequence ID" value="EMP40691.1"/>
    <property type="molecule type" value="Genomic_DNA"/>
</dbReference>
<keyword evidence="1" id="KW-0391">Immunity</keyword>
<dbReference type="Proteomes" id="UP000031443">
    <property type="component" value="Unassembled WGS sequence"/>
</dbReference>
<dbReference type="SMART" id="SM00409">
    <property type="entry name" value="IG"/>
    <property type="match status" value="1"/>
</dbReference>
<dbReference type="PANTHER" id="PTHR23266">
    <property type="entry name" value="IMMUNOGLOBULIN HEAVY CHAIN"/>
    <property type="match status" value="1"/>
</dbReference>
<dbReference type="PROSITE" id="PS50835">
    <property type="entry name" value="IG_LIKE"/>
    <property type="match status" value="1"/>
</dbReference>
<dbReference type="Gene3D" id="2.60.40.10">
    <property type="entry name" value="Immunoglobulins"/>
    <property type="match status" value="1"/>
</dbReference>
<dbReference type="InterPro" id="IPR003599">
    <property type="entry name" value="Ig_sub"/>
</dbReference>
<evidence type="ECO:0000313" key="7">
    <source>
        <dbReference type="Proteomes" id="UP000031443"/>
    </source>
</evidence>
<sequence length="164" mass="18454">MRLWLYLGFLTAALEGVRSQVVLTQSGPEVKKPGESIQLKCTVSGFNPDDYWMYWIRQAPGKGLQWLVSYWKSSVSNHYSPIVQGRVRVSKDSSSFYLQINSLKPEDSAMYYCARDTARGSQSELRQKPRIVVCRGSPSWLNAESPDAGNSEKETLCSVHDGLI</sequence>
<proteinExistence type="predicted"/>
<feature type="chain" id="PRO_5004080332" evidence="4">
    <location>
        <begin position="20"/>
        <end position="164"/>
    </location>
</feature>
<dbReference type="InterPro" id="IPR050199">
    <property type="entry name" value="IgHV"/>
</dbReference>
<dbReference type="SUPFAM" id="SSF48726">
    <property type="entry name" value="Immunoglobulin"/>
    <property type="match status" value="1"/>
</dbReference>
<keyword evidence="3" id="KW-1280">Immunoglobulin</keyword>
<name>M7BS21_CHEMY</name>
<evidence type="ECO:0000313" key="6">
    <source>
        <dbReference type="EMBL" id="EMP40691.1"/>
    </source>
</evidence>
<dbReference type="AlphaFoldDB" id="M7BS21"/>
<dbReference type="GO" id="GO:0019814">
    <property type="term" value="C:immunoglobulin complex"/>
    <property type="evidence" value="ECO:0007669"/>
    <property type="project" value="UniProtKB-KW"/>
</dbReference>
<dbReference type="SMART" id="SM00406">
    <property type="entry name" value="IGv"/>
    <property type="match status" value="1"/>
</dbReference>
<keyword evidence="4" id="KW-0732">Signal</keyword>
<evidence type="ECO:0000256" key="2">
    <source>
        <dbReference type="ARBA" id="ARBA00023130"/>
    </source>
</evidence>
<keyword evidence="2" id="KW-1064">Adaptive immunity</keyword>
<dbReference type="GO" id="GO:0002250">
    <property type="term" value="P:adaptive immune response"/>
    <property type="evidence" value="ECO:0007669"/>
    <property type="project" value="UniProtKB-KW"/>
</dbReference>
<organism evidence="6 7">
    <name type="scientific">Chelonia mydas</name>
    <name type="common">Green sea-turtle</name>
    <name type="synonym">Chelonia agassizi</name>
    <dbReference type="NCBI Taxonomy" id="8469"/>
    <lineage>
        <taxon>Eukaryota</taxon>
        <taxon>Metazoa</taxon>
        <taxon>Chordata</taxon>
        <taxon>Craniata</taxon>
        <taxon>Vertebrata</taxon>
        <taxon>Euteleostomi</taxon>
        <taxon>Archelosauria</taxon>
        <taxon>Testudinata</taxon>
        <taxon>Testudines</taxon>
        <taxon>Cryptodira</taxon>
        <taxon>Durocryptodira</taxon>
        <taxon>Americhelydia</taxon>
        <taxon>Chelonioidea</taxon>
        <taxon>Cheloniidae</taxon>
        <taxon>Chelonia</taxon>
    </lineage>
</organism>
<feature type="domain" description="Ig-like" evidence="5">
    <location>
        <begin position="19"/>
        <end position="113"/>
    </location>
</feature>
<dbReference type="GO" id="GO:0005576">
    <property type="term" value="C:extracellular region"/>
    <property type="evidence" value="ECO:0007669"/>
    <property type="project" value="UniProtKB-ARBA"/>
</dbReference>
<evidence type="ECO:0000256" key="3">
    <source>
        <dbReference type="ARBA" id="ARBA00043265"/>
    </source>
</evidence>
<evidence type="ECO:0000256" key="4">
    <source>
        <dbReference type="SAM" id="SignalP"/>
    </source>
</evidence>
<reference evidence="7" key="1">
    <citation type="journal article" date="2013" name="Nat. Genet.">
        <title>The draft genomes of soft-shell turtle and green sea turtle yield insights into the development and evolution of the turtle-specific body plan.</title>
        <authorList>
            <person name="Wang Z."/>
            <person name="Pascual-Anaya J."/>
            <person name="Zadissa A."/>
            <person name="Li W."/>
            <person name="Niimura Y."/>
            <person name="Huang Z."/>
            <person name="Li C."/>
            <person name="White S."/>
            <person name="Xiong Z."/>
            <person name="Fang D."/>
            <person name="Wang B."/>
            <person name="Ming Y."/>
            <person name="Chen Y."/>
            <person name="Zheng Y."/>
            <person name="Kuraku S."/>
            <person name="Pignatelli M."/>
            <person name="Herrero J."/>
            <person name="Beal K."/>
            <person name="Nozawa M."/>
            <person name="Li Q."/>
            <person name="Wang J."/>
            <person name="Zhang H."/>
            <person name="Yu L."/>
            <person name="Shigenobu S."/>
            <person name="Wang J."/>
            <person name="Liu J."/>
            <person name="Flicek P."/>
            <person name="Searle S."/>
            <person name="Wang J."/>
            <person name="Kuratani S."/>
            <person name="Yin Y."/>
            <person name="Aken B."/>
            <person name="Zhang G."/>
            <person name="Irie N."/>
        </authorList>
    </citation>
    <scope>NUCLEOTIDE SEQUENCE [LARGE SCALE GENOMIC DNA]</scope>
</reference>
<keyword evidence="7" id="KW-1185">Reference proteome</keyword>
<evidence type="ECO:0000259" key="5">
    <source>
        <dbReference type="PROSITE" id="PS50835"/>
    </source>
</evidence>
<dbReference type="STRING" id="8469.M7BS21"/>
<dbReference type="InterPro" id="IPR007110">
    <property type="entry name" value="Ig-like_dom"/>
</dbReference>
<dbReference type="InterPro" id="IPR013783">
    <property type="entry name" value="Ig-like_fold"/>
</dbReference>
<protein>
    <submittedName>
        <fullName evidence="6">Ig heavy chain V region 3</fullName>
    </submittedName>
</protein>
<dbReference type="Pfam" id="PF07686">
    <property type="entry name" value="V-set"/>
    <property type="match status" value="1"/>
</dbReference>
<evidence type="ECO:0000256" key="1">
    <source>
        <dbReference type="ARBA" id="ARBA00022859"/>
    </source>
</evidence>
<dbReference type="FunFam" id="2.60.40.10:FF:001594">
    <property type="entry name" value="Immunoglobulin heavy variable 9-4"/>
    <property type="match status" value="1"/>
</dbReference>
<accession>M7BS21</accession>
<dbReference type="InterPro" id="IPR036179">
    <property type="entry name" value="Ig-like_dom_sf"/>
</dbReference>